<accession>A0ABU9VHW9</accession>
<name>A0ABU9VHW9_9BACI</name>
<evidence type="ECO:0000313" key="3">
    <source>
        <dbReference type="Proteomes" id="UP001418796"/>
    </source>
</evidence>
<dbReference type="RefSeq" id="WP_210340756.1">
    <property type="nucleotide sequence ID" value="NZ_JAEUZA010000001.1"/>
</dbReference>
<evidence type="ECO:0000256" key="1">
    <source>
        <dbReference type="SAM" id="MobiDB-lite"/>
    </source>
</evidence>
<evidence type="ECO:0000313" key="2">
    <source>
        <dbReference type="EMBL" id="MEN0643490.1"/>
    </source>
</evidence>
<proteinExistence type="predicted"/>
<reference evidence="2 3" key="1">
    <citation type="submission" date="2024-03" db="EMBL/GenBank/DDBJ databases">
        <title>Bacilli Hybrid Assemblies.</title>
        <authorList>
            <person name="Kovac J."/>
        </authorList>
    </citation>
    <scope>NUCLEOTIDE SEQUENCE [LARGE SCALE GENOMIC DNA]</scope>
    <source>
        <strain evidence="2 3">FSL R7-0666</strain>
    </source>
</reference>
<dbReference type="Proteomes" id="UP001418796">
    <property type="component" value="Unassembled WGS sequence"/>
</dbReference>
<organism evidence="2 3">
    <name type="scientific">Alkalicoccobacillus gibsonii</name>
    <dbReference type="NCBI Taxonomy" id="79881"/>
    <lineage>
        <taxon>Bacteria</taxon>
        <taxon>Bacillati</taxon>
        <taxon>Bacillota</taxon>
        <taxon>Bacilli</taxon>
        <taxon>Bacillales</taxon>
        <taxon>Bacillaceae</taxon>
        <taxon>Alkalicoccobacillus</taxon>
    </lineage>
</organism>
<protein>
    <submittedName>
        <fullName evidence="2">Spore protein</fullName>
    </submittedName>
</protein>
<dbReference type="EMBL" id="JBCITK010000001">
    <property type="protein sequence ID" value="MEN0643490.1"/>
    <property type="molecule type" value="Genomic_DNA"/>
</dbReference>
<comment type="caution">
    <text evidence="2">The sequence shown here is derived from an EMBL/GenBank/DDBJ whole genome shotgun (WGS) entry which is preliminary data.</text>
</comment>
<keyword evidence="3" id="KW-1185">Reference proteome</keyword>
<gene>
    <name evidence="2" type="ORF">MKY91_10065</name>
</gene>
<sequence length="37" mass="4085">MKSKQNTTRPTDKQEKNTANRASITDKKLGGPNKPAE</sequence>
<feature type="compositionally biased region" description="Basic and acidic residues" evidence="1">
    <location>
        <begin position="10"/>
        <end position="29"/>
    </location>
</feature>
<feature type="region of interest" description="Disordered" evidence="1">
    <location>
        <begin position="1"/>
        <end position="37"/>
    </location>
</feature>